<sequence>MISRRNKLIIIGVLILLMLAMVVSIHFSFKGTPWGRANFTQRTEQYLSKVNYNFSSEYKLSTVHSFKTGEYKSIITLPSGIQFEVLEDYSNNLFDNYYVAKVEHTVSNEASEAIRGIFDGNPRVTLHIGGGKDTNKKLTESSSYTNLNSDIKTHATFYVKLENKFTFTDESILIEQCSKFIKWIKTNNYDANVFISFNDGYVINIRYDELRVIKDGDVLKHAVKIQTRV</sequence>
<proteinExistence type="predicted"/>
<protein>
    <submittedName>
        <fullName evidence="1">Uncharacterized protein</fullName>
    </submittedName>
</protein>
<dbReference type="AlphaFoldDB" id="A0A917M5Z1"/>
<organism evidence="1 2">
    <name type="scientific">Paenibacillus radicis</name>
    <name type="common">ex Gao et al. 2016</name>
    <dbReference type="NCBI Taxonomy" id="1737354"/>
    <lineage>
        <taxon>Bacteria</taxon>
        <taxon>Bacillati</taxon>
        <taxon>Bacillota</taxon>
        <taxon>Bacilli</taxon>
        <taxon>Bacillales</taxon>
        <taxon>Paenibacillaceae</taxon>
        <taxon>Paenibacillus</taxon>
    </lineage>
</organism>
<evidence type="ECO:0000313" key="1">
    <source>
        <dbReference type="EMBL" id="GGG77170.1"/>
    </source>
</evidence>
<keyword evidence="2" id="KW-1185">Reference proteome</keyword>
<dbReference type="Proteomes" id="UP000600247">
    <property type="component" value="Unassembled WGS sequence"/>
</dbReference>
<comment type="caution">
    <text evidence="1">The sequence shown here is derived from an EMBL/GenBank/DDBJ whole genome shotgun (WGS) entry which is preliminary data.</text>
</comment>
<evidence type="ECO:0000313" key="2">
    <source>
        <dbReference type="Proteomes" id="UP000600247"/>
    </source>
</evidence>
<dbReference type="RefSeq" id="WP_188890695.1">
    <property type="nucleotide sequence ID" value="NZ_BMHY01000007.1"/>
</dbReference>
<dbReference type="EMBL" id="BMHY01000007">
    <property type="protein sequence ID" value="GGG77170.1"/>
    <property type="molecule type" value="Genomic_DNA"/>
</dbReference>
<gene>
    <name evidence="1" type="ORF">GCM10010918_37240</name>
</gene>
<accession>A0A917M5Z1</accession>
<reference evidence="1 2" key="1">
    <citation type="journal article" date="2014" name="Int. J. Syst. Evol. Microbiol.">
        <title>Complete genome sequence of Corynebacterium casei LMG S-19264T (=DSM 44701T), isolated from a smear-ripened cheese.</title>
        <authorList>
            <consortium name="US DOE Joint Genome Institute (JGI-PGF)"/>
            <person name="Walter F."/>
            <person name="Albersmeier A."/>
            <person name="Kalinowski J."/>
            <person name="Ruckert C."/>
        </authorList>
    </citation>
    <scope>NUCLEOTIDE SEQUENCE [LARGE SCALE GENOMIC DNA]</scope>
    <source>
        <strain evidence="1 2">CGMCC 1.15286</strain>
    </source>
</reference>
<name>A0A917M5Z1_9BACL</name>